<dbReference type="AlphaFoldDB" id="A0A517YF74"/>
<dbReference type="Proteomes" id="UP000315017">
    <property type="component" value="Chromosome"/>
</dbReference>
<dbReference type="EMBL" id="CP036274">
    <property type="protein sequence ID" value="QDU28884.1"/>
    <property type="molecule type" value="Genomic_DNA"/>
</dbReference>
<gene>
    <name evidence="4" type="ORF">ETAA8_39900</name>
</gene>
<dbReference type="GO" id="GO:0009307">
    <property type="term" value="P:DNA restriction-modification system"/>
    <property type="evidence" value="ECO:0007669"/>
    <property type="project" value="UniProtKB-KW"/>
</dbReference>
<keyword evidence="5" id="KW-1185">Reference proteome</keyword>
<sequence length="189" mass="21226">MPAPSSQEFLCELDRNLWAAADKLRSSLDAAVYKHTVIGLIILKCVSDAFTVRQNEIEKHLRNPNSYYFLAPADYKEPGEYESAVHAELEDRDYYVEKNDFWAPALARWQLLLDSAKLSQGTEITVKNGKTTTYIISSVGKLIDDALDAIRGIDFNNGKEPANSFRGNLCRTSDLPQQLPSSRVNLGRN</sequence>
<dbReference type="PANTHER" id="PTHR42998:SF1">
    <property type="entry name" value="TYPE I RESTRICTION ENZYME HINDI METHYLASE SUBUNIT"/>
    <property type="match status" value="1"/>
</dbReference>
<dbReference type="SUPFAM" id="SSF53335">
    <property type="entry name" value="S-adenosyl-L-methionine-dependent methyltransferases"/>
    <property type="match status" value="1"/>
</dbReference>
<dbReference type="KEGG" id="aagg:ETAA8_39900"/>
<comment type="similarity">
    <text evidence="1">Belongs to the N(4)/N(6)-methyltransferase family.</text>
</comment>
<reference evidence="4 5" key="1">
    <citation type="submission" date="2019-02" db="EMBL/GenBank/DDBJ databases">
        <title>Deep-cultivation of Planctomycetes and their phenomic and genomic characterization uncovers novel biology.</title>
        <authorList>
            <person name="Wiegand S."/>
            <person name="Jogler M."/>
            <person name="Boedeker C."/>
            <person name="Pinto D."/>
            <person name="Vollmers J."/>
            <person name="Rivas-Marin E."/>
            <person name="Kohn T."/>
            <person name="Peeters S.H."/>
            <person name="Heuer A."/>
            <person name="Rast P."/>
            <person name="Oberbeckmann S."/>
            <person name="Bunk B."/>
            <person name="Jeske O."/>
            <person name="Meyerdierks A."/>
            <person name="Storesund J.E."/>
            <person name="Kallscheuer N."/>
            <person name="Luecker S."/>
            <person name="Lage O.M."/>
            <person name="Pohl T."/>
            <person name="Merkel B.J."/>
            <person name="Hornburger P."/>
            <person name="Mueller R.-W."/>
            <person name="Bruemmer F."/>
            <person name="Labrenz M."/>
            <person name="Spormann A.M."/>
            <person name="Op den Camp H."/>
            <person name="Overmann J."/>
            <person name="Amann R."/>
            <person name="Jetten M.S.M."/>
            <person name="Mascher T."/>
            <person name="Medema M.H."/>
            <person name="Devos D.P."/>
            <person name="Kaster A.-K."/>
            <person name="Ovreas L."/>
            <person name="Rohde M."/>
            <person name="Galperin M.Y."/>
            <person name="Jogler C."/>
        </authorList>
    </citation>
    <scope>NUCLEOTIDE SEQUENCE [LARGE SCALE GENOMIC DNA]</scope>
    <source>
        <strain evidence="4 5">ETA_A8</strain>
    </source>
</reference>
<evidence type="ECO:0000259" key="3">
    <source>
        <dbReference type="Pfam" id="PF12161"/>
    </source>
</evidence>
<evidence type="ECO:0000256" key="2">
    <source>
        <dbReference type="ARBA" id="ARBA00022747"/>
    </source>
</evidence>
<proteinExistence type="inferred from homology"/>
<protein>
    <recommendedName>
        <fullName evidence="3">N6 adenine-specific DNA methyltransferase N-terminal domain-containing protein</fullName>
    </recommendedName>
</protein>
<evidence type="ECO:0000313" key="4">
    <source>
        <dbReference type="EMBL" id="QDU28884.1"/>
    </source>
</evidence>
<accession>A0A517YF74</accession>
<keyword evidence="2" id="KW-0680">Restriction system</keyword>
<dbReference type="InterPro" id="IPR052916">
    <property type="entry name" value="Type-I_RE_MTase_Subunit"/>
</dbReference>
<evidence type="ECO:0000313" key="5">
    <source>
        <dbReference type="Proteomes" id="UP000315017"/>
    </source>
</evidence>
<dbReference type="InterPro" id="IPR029063">
    <property type="entry name" value="SAM-dependent_MTases_sf"/>
</dbReference>
<feature type="domain" description="N6 adenine-specific DNA methyltransferase N-terminal" evidence="3">
    <location>
        <begin position="13"/>
        <end position="129"/>
    </location>
</feature>
<dbReference type="InterPro" id="IPR022749">
    <property type="entry name" value="D12N6_MeTrfase_N"/>
</dbReference>
<dbReference type="Pfam" id="PF12161">
    <property type="entry name" value="HsdM_N"/>
    <property type="match status" value="1"/>
</dbReference>
<evidence type="ECO:0000256" key="1">
    <source>
        <dbReference type="ARBA" id="ARBA00006594"/>
    </source>
</evidence>
<dbReference type="RefSeq" id="WP_145091891.1">
    <property type="nucleotide sequence ID" value="NZ_CP036274.1"/>
</dbReference>
<dbReference type="InterPro" id="IPR038333">
    <property type="entry name" value="T1MK-like_N_sf"/>
</dbReference>
<organism evidence="4 5">
    <name type="scientific">Anatilimnocola aggregata</name>
    <dbReference type="NCBI Taxonomy" id="2528021"/>
    <lineage>
        <taxon>Bacteria</taxon>
        <taxon>Pseudomonadati</taxon>
        <taxon>Planctomycetota</taxon>
        <taxon>Planctomycetia</taxon>
        <taxon>Pirellulales</taxon>
        <taxon>Pirellulaceae</taxon>
        <taxon>Anatilimnocola</taxon>
    </lineage>
</organism>
<dbReference type="OrthoDB" id="9814572at2"/>
<dbReference type="Gene3D" id="1.20.1260.30">
    <property type="match status" value="1"/>
</dbReference>
<dbReference type="PANTHER" id="PTHR42998">
    <property type="entry name" value="TYPE I RESTRICTION ENZYME HINDVIIP M PROTEIN-RELATED"/>
    <property type="match status" value="1"/>
</dbReference>
<name>A0A517YF74_9BACT</name>